<dbReference type="RefSeq" id="WP_073518387.1">
    <property type="nucleotide sequence ID" value="NZ_MPOM01000003.1"/>
</dbReference>
<evidence type="ECO:0000313" key="1">
    <source>
        <dbReference type="EMBL" id="OKA34364.1"/>
    </source>
</evidence>
<dbReference type="EMBL" id="MPON01000010">
    <property type="protein sequence ID" value="OKA34364.1"/>
    <property type="molecule type" value="Genomic_DNA"/>
</dbReference>
<organism evidence="1 2">
    <name type="scientific">Bacillus cereus</name>
    <dbReference type="NCBI Taxonomy" id="1396"/>
    <lineage>
        <taxon>Bacteria</taxon>
        <taxon>Bacillati</taxon>
        <taxon>Bacillota</taxon>
        <taxon>Bacilli</taxon>
        <taxon>Bacillales</taxon>
        <taxon>Bacillaceae</taxon>
        <taxon>Bacillus</taxon>
        <taxon>Bacillus cereus group</taxon>
    </lineage>
</organism>
<comment type="caution">
    <text evidence="1">The sequence shown here is derived from an EMBL/GenBank/DDBJ whole genome shotgun (WGS) entry which is preliminary data.</text>
</comment>
<proteinExistence type="predicted"/>
<dbReference type="InterPro" id="IPR023296">
    <property type="entry name" value="Glyco_hydro_beta-prop_sf"/>
</dbReference>
<dbReference type="Gene3D" id="2.115.10.20">
    <property type="entry name" value="Glycosyl hydrolase domain, family 43"/>
    <property type="match status" value="2"/>
</dbReference>
<reference evidence="1 2" key="1">
    <citation type="submission" date="2016-11" db="EMBL/GenBank/DDBJ databases">
        <title>Identification of Bacillus cereus isolated from egg-white.</title>
        <authorList>
            <person name="Soni A."/>
            <person name="Oey I."/>
            <person name="Silcock P."/>
            <person name="Bremer P."/>
        </authorList>
    </citation>
    <scope>NUCLEOTIDE SEQUENCE [LARGE SCALE GENOMIC DNA]</scope>
    <source>
        <strain evidence="1 2">NZAS03</strain>
    </source>
</reference>
<gene>
    <name evidence="1" type="ORF">BJR07_22860</name>
</gene>
<dbReference type="SUPFAM" id="SSF75005">
    <property type="entry name" value="Arabinanase/levansucrase/invertase"/>
    <property type="match status" value="1"/>
</dbReference>
<name>A0A1C4CAY3_BACCE</name>
<dbReference type="AlphaFoldDB" id="A0A1C4CAY3"/>
<evidence type="ECO:0000313" key="2">
    <source>
        <dbReference type="Proteomes" id="UP000186535"/>
    </source>
</evidence>
<accession>A0A1C4CAY3</accession>
<dbReference type="Proteomes" id="UP000186535">
    <property type="component" value="Unassembled WGS sequence"/>
</dbReference>
<protein>
    <submittedName>
        <fullName evidence="1">Uncharacterized protein</fullName>
    </submittedName>
</protein>
<sequence>MKGKMKKLRDATGKYLYPVTRAEAVFTSDDETLATTLTNLKNSINNGTGGGGSTGPVSPNNIDYIELVSEKTRNVFDKRTVERNGYYDQPNGKWISDAGYVSSALISVTPGKTYTSKFTVITTFWNSNKTYVEYTRSKSFVIPANVSFIRLTLTVGNIDAEMFVQGSTLPSAYEPYGETPVYKLPNKTFIIEPPYKGIEEKHLSDDAKKLIDTKIIEDDRLERARGKVNLFIETSYEGYNQPIHPKVLAFSTPWNGYKYWMASTPYPYAIDDTENPHIHASNDLIHWEVPAGVKNPIDDLTDGTQSYWSDTHLVYRPDLNRLECWYRGVVNAGPVVSIVRKVSTDGVNWSNREIMETRQNTGGFLSHAIIWDSVNKKYRIWVFGGGQGYYETPDGKAWSKIADLRYDISGVDMPIWHADVEKTDIGYEMVVQPSTNDCQTIDHYISDDGITWREKKALMRKNDIFGIDAGGFYRPCMFKKDGIYYVFVSTISKDGVRGITLSIATKPNNILSLQGIDADHLQYMNVPTRKPRGGRKGQIVFDQSLGKAIICITGGRNAIWKDFNGNQIN</sequence>